<dbReference type="RefSeq" id="WP_136915325.1">
    <property type="nucleotide sequence ID" value="NZ_CP039371.1"/>
</dbReference>
<feature type="region of interest" description="Disordered" evidence="2">
    <location>
        <begin position="1"/>
        <end position="20"/>
    </location>
</feature>
<dbReference type="EMBL" id="CP039371">
    <property type="protein sequence ID" value="QCI13180.1"/>
    <property type="molecule type" value="Genomic_DNA"/>
</dbReference>
<name>A0A4D6XEI4_PSEPU</name>
<evidence type="ECO:0000256" key="2">
    <source>
        <dbReference type="SAM" id="MobiDB-lite"/>
    </source>
</evidence>
<evidence type="ECO:0000256" key="1">
    <source>
        <dbReference type="SAM" id="Coils"/>
    </source>
</evidence>
<evidence type="ECO:0000313" key="3">
    <source>
        <dbReference type="EMBL" id="QCI13180.1"/>
    </source>
</evidence>
<feature type="compositionally biased region" description="Low complexity" evidence="2">
    <location>
        <begin position="1"/>
        <end position="15"/>
    </location>
</feature>
<dbReference type="Proteomes" id="UP000298551">
    <property type="component" value="Chromosome"/>
</dbReference>
<accession>A0A4D6XEI4</accession>
<protein>
    <submittedName>
        <fullName evidence="3">Uncharacterized protein</fullName>
    </submittedName>
</protein>
<dbReference type="AlphaFoldDB" id="A0A4D6XEI4"/>
<evidence type="ECO:0000313" key="4">
    <source>
        <dbReference type="Proteomes" id="UP000298551"/>
    </source>
</evidence>
<organism evidence="3 4">
    <name type="scientific">Pseudomonas putida</name>
    <name type="common">Arthrobacter siderocapsulatus</name>
    <dbReference type="NCBI Taxonomy" id="303"/>
    <lineage>
        <taxon>Bacteria</taxon>
        <taxon>Pseudomonadati</taxon>
        <taxon>Pseudomonadota</taxon>
        <taxon>Gammaproteobacteria</taxon>
        <taxon>Pseudomonadales</taxon>
        <taxon>Pseudomonadaceae</taxon>
        <taxon>Pseudomonas</taxon>
    </lineage>
</organism>
<reference evidence="4" key="1">
    <citation type="submission" date="2019-04" db="EMBL/GenBank/DDBJ databases">
        <title>Genome sequence of Pseudomonas putida 1290, an auxin catabolizing strain.</title>
        <authorList>
            <person name="Laird T.S."/>
            <person name="Leveau J.H.J."/>
        </authorList>
    </citation>
    <scope>NUCLEOTIDE SEQUENCE [LARGE SCALE GENOMIC DNA]</scope>
    <source>
        <strain evidence="4">1290</strain>
    </source>
</reference>
<proteinExistence type="predicted"/>
<sequence length="268" mass="29588">MQGPIELPPLIITPTNRPTQHRPGWGTHWIPHPSGTQFPAIPHAIAPPGKPARTPAVNPAVSAADKIQASFKKITPTEFGKTKKQIEALIAAQLKTSIYRNLKAATRKQYIVEDLLILRLDQGAAADKIAKKWLGYSIESRPNRVNVANYEKRYGKPQKDIERFKQRFTASYRAVAAKAQSMVEYFHLYTQVATSPTDKIRARHRAQHAAAAKAEAARVAAAKAKAEADRIAAAKAKAEADRIAAAKANLVIVTPRQHIEIHKETKQK</sequence>
<feature type="coiled-coil region" evidence="1">
    <location>
        <begin position="209"/>
        <end position="241"/>
    </location>
</feature>
<gene>
    <name evidence="3" type="ORF">E6B08_18170</name>
</gene>
<keyword evidence="1" id="KW-0175">Coiled coil</keyword>